<proteinExistence type="predicted"/>
<dbReference type="Proteomes" id="UP001590950">
    <property type="component" value="Unassembled WGS sequence"/>
</dbReference>
<organism evidence="1 2">
    <name type="scientific">Stereocaulon virgatum</name>
    <dbReference type="NCBI Taxonomy" id="373712"/>
    <lineage>
        <taxon>Eukaryota</taxon>
        <taxon>Fungi</taxon>
        <taxon>Dikarya</taxon>
        <taxon>Ascomycota</taxon>
        <taxon>Pezizomycotina</taxon>
        <taxon>Lecanoromycetes</taxon>
        <taxon>OSLEUM clade</taxon>
        <taxon>Lecanoromycetidae</taxon>
        <taxon>Lecanorales</taxon>
        <taxon>Lecanorineae</taxon>
        <taxon>Stereocaulaceae</taxon>
        <taxon>Stereocaulon</taxon>
    </lineage>
</organism>
<evidence type="ECO:0000313" key="2">
    <source>
        <dbReference type="Proteomes" id="UP001590950"/>
    </source>
</evidence>
<reference evidence="1 2" key="1">
    <citation type="submission" date="2024-09" db="EMBL/GenBank/DDBJ databases">
        <title>Rethinking Asexuality: The Enigmatic Case of Functional Sexual Genes in Lepraria (Stereocaulaceae).</title>
        <authorList>
            <person name="Doellman M."/>
            <person name="Sun Y."/>
            <person name="Barcenas-Pena A."/>
            <person name="Lumbsch H.T."/>
            <person name="Grewe F."/>
        </authorList>
    </citation>
    <scope>NUCLEOTIDE SEQUENCE [LARGE SCALE GENOMIC DNA]</scope>
    <source>
        <strain evidence="1 2">Mercado 3170</strain>
    </source>
</reference>
<protein>
    <submittedName>
        <fullName evidence="1">Uncharacterized protein</fullName>
    </submittedName>
</protein>
<name>A0ABR4AL15_9LECA</name>
<sequence length="402" mass="44713">MGRKYTTSRLLPRSHLYNNVQHKGNTHFDDSGQVFTEKTCPAGPMTADWVWKTRGSSRQARFHRSMGPGCSSLFDMAIRSALDNSSDITAESLQGLPWDVAGLLWQRIIAAQVDSVNVWKAFASAYPHEADTALKSKYHAIPDPDMGLFDYIKPMTSPSFSWITFLTLSNIGCSRATLIQVSQLVNLGNLTLGPGIQAPDIGIDDSIIRNWGRLAAESNAFSLLRILHVRQQKEITSRVFTHFNQFPALVLFNVEGCNLGSQEIATAQQHGWKYKTGIEMCNRLVKCSARGPNWNSIVHDCFRLGGDLSAEKLTDESLPAANDLPVFHLSIGDAGRGGLMDATGCQSMRCYYRTTKEHREDSERLAKKRLLTETKAKVPHKKPTVRASKHQNMEDLLTDFGG</sequence>
<evidence type="ECO:0000313" key="1">
    <source>
        <dbReference type="EMBL" id="KAL2045496.1"/>
    </source>
</evidence>
<comment type="caution">
    <text evidence="1">The sequence shown here is derived from an EMBL/GenBank/DDBJ whole genome shotgun (WGS) entry which is preliminary data.</text>
</comment>
<keyword evidence="2" id="KW-1185">Reference proteome</keyword>
<accession>A0ABR4AL15</accession>
<gene>
    <name evidence="1" type="ORF">N7G274_001924</name>
</gene>
<dbReference type="EMBL" id="JBEFKJ010000006">
    <property type="protein sequence ID" value="KAL2045496.1"/>
    <property type="molecule type" value="Genomic_DNA"/>
</dbReference>